<evidence type="ECO:0000313" key="2">
    <source>
        <dbReference type="EMBL" id="CUM88501.1"/>
    </source>
</evidence>
<dbReference type="AlphaFoldDB" id="A0A173SDY6"/>
<organism evidence="2 3">
    <name type="scientific">Faecalibacterium prausnitzii</name>
    <dbReference type="NCBI Taxonomy" id="853"/>
    <lineage>
        <taxon>Bacteria</taxon>
        <taxon>Bacillati</taxon>
        <taxon>Bacillota</taxon>
        <taxon>Clostridia</taxon>
        <taxon>Eubacteriales</taxon>
        <taxon>Oscillospiraceae</taxon>
        <taxon>Faecalibacterium</taxon>
    </lineage>
</organism>
<feature type="region of interest" description="Disordered" evidence="1">
    <location>
        <begin position="70"/>
        <end position="108"/>
    </location>
</feature>
<evidence type="ECO:0008006" key="4">
    <source>
        <dbReference type="Google" id="ProtNLM"/>
    </source>
</evidence>
<dbReference type="EMBL" id="CYXN01000005">
    <property type="protein sequence ID" value="CUM88501.1"/>
    <property type="molecule type" value="Genomic_DNA"/>
</dbReference>
<protein>
    <recommendedName>
        <fullName evidence="4">HK97 gp10 family phage protein</fullName>
    </recommendedName>
</protein>
<dbReference type="RefSeq" id="WP_055185572.1">
    <property type="nucleotide sequence ID" value="NZ_CYXN01000005.1"/>
</dbReference>
<name>A0A173SDY6_9FIRM</name>
<sequence length="188" mass="20743">MARMGKVSAGDLKKLQQELNKIEQKDVESFISACAKELAARLLAKVIKRTPVGDYSKEITVVAKKDSKHHKAGDTYTKRVNPSGKMGGTLRRGWTSTTHEEAASGKGRGDAKAYADSLQINHKGNLLTIDIVNPVEYASYVEYGHRTANHTGWVQGQFMLTISEQEIQTIAPQVLEAKIKQFLGECIK</sequence>
<proteinExistence type="predicted"/>
<evidence type="ECO:0000313" key="3">
    <source>
        <dbReference type="Proteomes" id="UP000095649"/>
    </source>
</evidence>
<feature type="compositionally biased region" description="Basic and acidic residues" evidence="1">
    <location>
        <begin position="98"/>
        <end position="108"/>
    </location>
</feature>
<evidence type="ECO:0000256" key="1">
    <source>
        <dbReference type="SAM" id="MobiDB-lite"/>
    </source>
</evidence>
<dbReference type="InterPro" id="IPR010064">
    <property type="entry name" value="HK97-gp10_tail"/>
</dbReference>
<dbReference type="Proteomes" id="UP000095649">
    <property type="component" value="Unassembled WGS sequence"/>
</dbReference>
<accession>A0A173SDY6</accession>
<dbReference type="OrthoDB" id="1850874at2"/>
<reference evidence="2 3" key="1">
    <citation type="submission" date="2015-09" db="EMBL/GenBank/DDBJ databases">
        <authorList>
            <consortium name="Pathogen Informatics"/>
        </authorList>
    </citation>
    <scope>NUCLEOTIDE SEQUENCE [LARGE SCALE GENOMIC DNA]</scope>
    <source>
        <strain evidence="2 3">2789STDY5834970</strain>
    </source>
</reference>
<gene>
    <name evidence="2" type="ORF">ERS852582_00968</name>
</gene>
<dbReference type="Pfam" id="PF04883">
    <property type="entry name" value="HK97-gp10_like"/>
    <property type="match status" value="2"/>
</dbReference>